<comment type="caution">
    <text evidence="1">The sequence shown here is derived from an EMBL/GenBank/DDBJ whole genome shotgun (WGS) entry which is preliminary data.</text>
</comment>
<dbReference type="Proteomes" id="UP001595690">
    <property type="component" value="Unassembled WGS sequence"/>
</dbReference>
<dbReference type="InterPro" id="IPR019270">
    <property type="entry name" value="DUF2283"/>
</dbReference>
<evidence type="ECO:0000313" key="1">
    <source>
        <dbReference type="EMBL" id="MFC3896209.1"/>
    </source>
</evidence>
<name>A0ABV8C2C9_9PSEU</name>
<dbReference type="Pfam" id="PF10049">
    <property type="entry name" value="DUF2283"/>
    <property type="match status" value="1"/>
</dbReference>
<accession>A0ABV8C2C9</accession>
<protein>
    <submittedName>
        <fullName evidence="1">DUF2283 domain-containing protein</fullName>
    </submittedName>
</protein>
<organism evidence="1 2">
    <name type="scientific">Lentzea rhizosphaerae</name>
    <dbReference type="NCBI Taxonomy" id="2041025"/>
    <lineage>
        <taxon>Bacteria</taxon>
        <taxon>Bacillati</taxon>
        <taxon>Actinomycetota</taxon>
        <taxon>Actinomycetes</taxon>
        <taxon>Pseudonocardiales</taxon>
        <taxon>Pseudonocardiaceae</taxon>
        <taxon>Lentzea</taxon>
    </lineage>
</organism>
<evidence type="ECO:0000313" key="2">
    <source>
        <dbReference type="Proteomes" id="UP001595690"/>
    </source>
</evidence>
<keyword evidence="2" id="KW-1185">Reference proteome</keyword>
<reference evidence="2" key="1">
    <citation type="journal article" date="2019" name="Int. J. Syst. Evol. Microbiol.">
        <title>The Global Catalogue of Microorganisms (GCM) 10K type strain sequencing project: providing services to taxonomists for standard genome sequencing and annotation.</title>
        <authorList>
            <consortium name="The Broad Institute Genomics Platform"/>
            <consortium name="The Broad Institute Genome Sequencing Center for Infectious Disease"/>
            <person name="Wu L."/>
            <person name="Ma J."/>
        </authorList>
    </citation>
    <scope>NUCLEOTIDE SEQUENCE [LARGE SCALE GENOMIC DNA]</scope>
    <source>
        <strain evidence="2">CGMCC 4.7405</strain>
    </source>
</reference>
<gene>
    <name evidence="1" type="ORF">ACFOWZ_32425</name>
</gene>
<dbReference type="RefSeq" id="WP_382377759.1">
    <property type="nucleotide sequence ID" value="NZ_JBHRZI010000029.1"/>
</dbReference>
<proteinExistence type="predicted"/>
<dbReference type="EMBL" id="JBHRZI010000029">
    <property type="protein sequence ID" value="MFC3896209.1"/>
    <property type="molecule type" value="Genomic_DNA"/>
</dbReference>
<sequence>MAQLVSWDRSVNAAYIGFREIGPGEAAKQVTVTDEDGSIAVVLDFGADGELLGIELLDAERQLPRELRD</sequence>